<dbReference type="InterPro" id="IPR016024">
    <property type="entry name" value="ARM-type_fold"/>
</dbReference>
<evidence type="ECO:0000256" key="1">
    <source>
        <dbReference type="ARBA" id="ARBA00004496"/>
    </source>
</evidence>
<dbReference type="GO" id="GO:0036503">
    <property type="term" value="P:ERAD pathway"/>
    <property type="evidence" value="ECO:0007669"/>
    <property type="project" value="TreeGrafter"/>
</dbReference>
<dbReference type="GO" id="GO:0005737">
    <property type="term" value="C:cytoplasm"/>
    <property type="evidence" value="ECO:0007669"/>
    <property type="project" value="UniProtKB-SubCell"/>
</dbReference>
<sequence>MAATLTTEERELKLVDQVDFRILDVANNEQALKQLLQVYLVPLLLKAGSPHQAVRNKVVETCQRLKTFIQPQGVVLPVEALITQYHASQAALVKHFDLVFIHHSVGRLSTAERGALFPISIKGIGRDSSAAGLPLLFNIILRLLLDVKLPPRGSKEDDDFREAIGLSRDPSDQDAALLARWLGKLLLLRLKAGPKGSPGLTSADETFLTRGKKDAWDGPDMRLADVRLKAVQFLASGAFNDAERFIPALYAASNADSRISELGEWMLKRSSVDLEDRKVVELLFAEHKKLPAPFRIYILSLLSKSAVSTEYRDDILDVFQRNSRIRSPQEDEYDAAGLEQAKVHRALFEYVNWVARVSARSNSMTFKGTAEALIEMLQLFIGRQGWPKPTVRLSPDDAVLRSRAYETVGLLVRASLDSSTINVAYWLFTSLTHDPTPDVVVNIDGALATLSSCLRPPLDPVLASQLRQLIVGYTLADEDEEGSGLVRSARHAAVKWANNCFPFCEVVARWIDIMAVAGRTDERSDVIEEGQRGLDPWTHFMNAEEKEAGGPGQLPGWRDLVDVFFTDIFFKTPPVRGKPGATQSIDWHGGMDVDARSISANFPGAGLRAFALAVDYSKKILFLTALGRDYKIEPGWERQLEILNQSDKKSGQIIRAYLKSVPEYGGALQRLLTAAFDGMIRDDAAAAMQCARTFVDIGSLAPRSALEDLASKAPELLALVKSNKKELRVLGAKAYGILAAHPARPAELFEADKRAFWDLARDWKTVAAEGAFLASAHLVSRRFFYKTEPAGGHATPWLQDLVPTLDAVSSTTLSFQETIFETYTQLWTAGIQIPDPASSHADVTDLLTTKYIDPLMVQAKKGSERAIRALGRLALAFPSATEPVLEKLYSLYEIKQAEVHFAVGEAIAAAVACWDAEVVQLTLDVDTDTQSFGRGQDAAAVTSVMEKLLTDCKQTKPSLLKASGIWLFCLVQNCSHLDEVQSRLREAQVAFMRLLSARDELVQETASRGLALVYEKGDEALKGELVRDLVSSFTGTGTRLKVDEETELFDAGALPTGEGKSITSYKDIVNLANEVGDQSLVYKFMSLATNAATWSTRSAFGRFGLSNILSESEVDPKLYPKLYRYRFDPNRNVQRSMNDIWRSLVRDSNAVLEAHFDTIMDDLLKSILGREWRVREASCAALGDLISGRPFPKYEKYYKDIWAAALKVMDDVKSTVRAAAMRLCMGLTTTLERQLEDGSSGAAATAMINEAIPFLLSDRVIESSVDDVKLFATHTVIQITKKSGKALVPFVAAIITRLLGLFSTIEPDAINYYYQRSGEESREKIDKLRSRQVGRSPLMEGIEACLAKTEGTTLVELAPALESTIKTAVGMPTKIGCSHVLMTLATRHATAFAPFIPRFLALLETRGLLDRNDEVSQGYARAAAHLFRAATDDAPRRRLAGALADLYLDAEDETRRAKVADALAALAGVAADAVAAVEVAVVPLALVARCDEDAYVATQAGRAVGDGDEQVAQAAARRLREETVALAGRCLDSARWPVRHAGALAVAGCVEAATREAGLTGAQGLDGRVLRVLWPAYERALAMKTFARKERVLAAFPDFVKRAERWWRDEDPQGFGEAVRKVALREAGRRNEAYRPHAFEALGRFAAVRTDLDMLEAIWEVVGECVLALAEGAEENEHKGTAGKGPDAMDVDAPKPRGPDLASEAAWAAVAAVVGGYNREAMRTDPAAVLGRVASLLSDETGRAYVARAGFDRLRRGVWYACVQDIMAEAAEGVIAGGDGGGDGGEKTVRGGRGPLRWFLSTLDLERAEMGTEEQRLARTRAVRAVVELGDKLGPGTSGERLDGQGEVRGKVETALEEERSAVVQQGWRDVLAVLGG</sequence>
<dbReference type="GO" id="GO:0005634">
    <property type="term" value="C:nucleus"/>
    <property type="evidence" value="ECO:0007669"/>
    <property type="project" value="TreeGrafter"/>
</dbReference>
<comment type="subcellular location">
    <subcellularLocation>
        <location evidence="1">Cytoplasm</location>
    </subcellularLocation>
</comment>
<name>A0AAD9I9Q9_9PEZI</name>
<dbReference type="GO" id="GO:0060090">
    <property type="term" value="F:molecular adaptor activity"/>
    <property type="evidence" value="ECO:0007669"/>
    <property type="project" value="InterPro"/>
</dbReference>
<evidence type="ECO:0000259" key="5">
    <source>
        <dbReference type="Pfam" id="PF13001"/>
    </source>
</evidence>
<dbReference type="Pfam" id="PF23731">
    <property type="entry name" value="ARM_ECM29_C"/>
    <property type="match status" value="1"/>
</dbReference>
<keyword evidence="3" id="KW-0677">Repeat</keyword>
<feature type="domain" description="Proteasome adapter and scaffold protein ECM29 HEAT-repeat" evidence="6">
    <location>
        <begin position="1287"/>
        <end position="1447"/>
    </location>
</feature>
<evidence type="ECO:0000313" key="7">
    <source>
        <dbReference type="EMBL" id="KAK2073224.1"/>
    </source>
</evidence>
<dbReference type="GO" id="GO:0000502">
    <property type="term" value="C:proteasome complex"/>
    <property type="evidence" value="ECO:0007669"/>
    <property type="project" value="UniProtKB-KW"/>
</dbReference>
<keyword evidence="4" id="KW-0647">Proteasome</keyword>
<dbReference type="Proteomes" id="UP001217918">
    <property type="component" value="Unassembled WGS sequence"/>
</dbReference>
<proteinExistence type="predicted"/>
<dbReference type="InterPro" id="IPR024372">
    <property type="entry name" value="Ecm29_N"/>
</dbReference>
<dbReference type="Gene3D" id="1.25.10.10">
    <property type="entry name" value="Leucine-rich Repeat Variant"/>
    <property type="match status" value="2"/>
</dbReference>
<dbReference type="EMBL" id="JAQQPM010000006">
    <property type="protein sequence ID" value="KAK2073224.1"/>
    <property type="molecule type" value="Genomic_DNA"/>
</dbReference>
<dbReference type="InterPro" id="IPR055443">
    <property type="entry name" value="HEAT_ECM29"/>
</dbReference>
<evidence type="ECO:0008006" key="9">
    <source>
        <dbReference type="Google" id="ProtNLM"/>
    </source>
</evidence>
<accession>A0AAD9I9Q9</accession>
<dbReference type="GO" id="GO:0043248">
    <property type="term" value="P:proteasome assembly"/>
    <property type="evidence" value="ECO:0007669"/>
    <property type="project" value="InterPro"/>
</dbReference>
<evidence type="ECO:0000256" key="2">
    <source>
        <dbReference type="ARBA" id="ARBA00022490"/>
    </source>
</evidence>
<evidence type="ECO:0000259" key="6">
    <source>
        <dbReference type="Pfam" id="PF24492"/>
    </source>
</evidence>
<reference evidence="7" key="1">
    <citation type="journal article" date="2023" name="Mol. Plant Microbe Interact.">
        <title>Elucidating the Obligate Nature and Biological Capacity of an Invasive Fungal Corn Pathogen.</title>
        <authorList>
            <person name="MacCready J.S."/>
            <person name="Roggenkamp E.M."/>
            <person name="Gdanetz K."/>
            <person name="Chilvers M.I."/>
        </authorList>
    </citation>
    <scope>NUCLEOTIDE SEQUENCE</scope>
    <source>
        <strain evidence="7">PM02</strain>
    </source>
</reference>
<protein>
    <recommendedName>
        <fullName evidence="9">Proteasome component ECM29</fullName>
    </recommendedName>
</protein>
<dbReference type="Pfam" id="PF24492">
    <property type="entry name" value="HEAT_ECM29"/>
    <property type="match status" value="1"/>
</dbReference>
<dbReference type="PANTHER" id="PTHR23346">
    <property type="entry name" value="TRANSLATIONAL ACTIVATOR GCN1-RELATED"/>
    <property type="match status" value="1"/>
</dbReference>
<evidence type="ECO:0000256" key="3">
    <source>
        <dbReference type="ARBA" id="ARBA00022737"/>
    </source>
</evidence>
<evidence type="ECO:0000256" key="4">
    <source>
        <dbReference type="ARBA" id="ARBA00022942"/>
    </source>
</evidence>
<evidence type="ECO:0000313" key="8">
    <source>
        <dbReference type="Proteomes" id="UP001217918"/>
    </source>
</evidence>
<gene>
    <name evidence="7" type="ORF">P8C59_007519</name>
</gene>
<comment type="caution">
    <text evidence="7">The sequence shown here is derived from an EMBL/GenBank/DDBJ whole genome shotgun (WGS) entry which is preliminary data.</text>
</comment>
<organism evidence="7 8">
    <name type="scientific">Phyllachora maydis</name>
    <dbReference type="NCBI Taxonomy" id="1825666"/>
    <lineage>
        <taxon>Eukaryota</taxon>
        <taxon>Fungi</taxon>
        <taxon>Dikarya</taxon>
        <taxon>Ascomycota</taxon>
        <taxon>Pezizomycotina</taxon>
        <taxon>Sordariomycetes</taxon>
        <taxon>Sordariomycetidae</taxon>
        <taxon>Phyllachorales</taxon>
        <taxon>Phyllachoraceae</taxon>
        <taxon>Phyllachora</taxon>
    </lineage>
</organism>
<dbReference type="SUPFAM" id="SSF48371">
    <property type="entry name" value="ARM repeat"/>
    <property type="match status" value="1"/>
</dbReference>
<keyword evidence="8" id="KW-1185">Reference proteome</keyword>
<feature type="domain" description="Proteasome component Ecm29 N-terminal" evidence="5">
    <location>
        <begin position="15"/>
        <end position="515"/>
    </location>
</feature>
<keyword evidence="2" id="KW-0963">Cytoplasm</keyword>
<dbReference type="InterPro" id="IPR011989">
    <property type="entry name" value="ARM-like"/>
</dbReference>
<dbReference type="PANTHER" id="PTHR23346:SF19">
    <property type="entry name" value="PROTEASOME ADAPTER AND SCAFFOLD PROTEIN ECM29"/>
    <property type="match status" value="1"/>
</dbReference>
<dbReference type="Pfam" id="PF13001">
    <property type="entry name" value="ECM29_N"/>
    <property type="match status" value="1"/>
</dbReference>